<keyword evidence="11" id="KW-1185">Reference proteome</keyword>
<dbReference type="SUPFAM" id="SSF57667">
    <property type="entry name" value="beta-beta-alpha zinc fingers"/>
    <property type="match status" value="2"/>
</dbReference>
<comment type="caution">
    <text evidence="10">The sequence shown here is derived from an EMBL/GenBank/DDBJ whole genome shotgun (WGS) entry which is preliminary data.</text>
</comment>
<keyword evidence="4" id="KW-0479">Metal-binding</keyword>
<evidence type="ECO:0000256" key="1">
    <source>
        <dbReference type="ARBA" id="ARBA00004496"/>
    </source>
</evidence>
<protein>
    <recommendedName>
        <fullName evidence="9">C2H2-type domain-containing protein</fullName>
    </recommendedName>
</protein>
<evidence type="ECO:0000256" key="2">
    <source>
        <dbReference type="ARBA" id="ARBA00022490"/>
    </source>
</evidence>
<reference evidence="10" key="2">
    <citation type="submission" date="2021-05" db="EMBL/GenBank/DDBJ databases">
        <authorList>
            <person name="Pain A."/>
        </authorList>
    </citation>
    <scope>NUCLEOTIDE SEQUENCE</scope>
    <source>
        <strain evidence="10">1802A</strain>
    </source>
</reference>
<accession>A0AAD9LJC4</accession>
<evidence type="ECO:0000313" key="11">
    <source>
        <dbReference type="Proteomes" id="UP001195914"/>
    </source>
</evidence>
<sequence>MVEKTGGGLCFIKNSVKQETTVLPASNKCVTCNAIFKDVAAQKAHYKSEWHLYNLKRKGNGINPVTSEEYIEIKNRLMQMMSVKNNDVPGKSKVKYNKLNSCNSANGGGESKGRNNSDHSEAWPPKATATSLPYNPMMCIFSGKKSDSVEENVKWMEKAYSFFIPEKAYVSDMESLLSYLYDLIYDKYTCIYCAKPFKSVYAVLHHMEQKQHRKLDDDALDELRQFYDFTRSYLELIPSNVHASCITDASEDDEWEDIVTTQTDSNSAIQNLASFGLTKAKINESGHLTLPNGREAVHRAVSYVYKQHLVVRWNYGTSGAPAGFKFLKKDIKKQLVRGEKAKRNHLERGRYNVQYKSYKLFVPCNQIAFAT</sequence>
<evidence type="ECO:0000256" key="7">
    <source>
        <dbReference type="ARBA" id="ARBA00034126"/>
    </source>
</evidence>
<dbReference type="EMBL" id="JAHBMH010000033">
    <property type="protein sequence ID" value="KAK1937702.1"/>
    <property type="molecule type" value="Genomic_DNA"/>
</dbReference>
<proteinExistence type="inferred from homology"/>
<evidence type="ECO:0000256" key="8">
    <source>
        <dbReference type="SAM" id="MobiDB-lite"/>
    </source>
</evidence>
<feature type="domain" description="C2H2-type" evidence="9">
    <location>
        <begin position="190"/>
        <end position="212"/>
    </location>
</feature>
<dbReference type="PROSITE" id="PS00028">
    <property type="entry name" value="ZINC_FINGER_C2H2_1"/>
    <property type="match status" value="1"/>
</dbReference>
<dbReference type="InterPro" id="IPR040025">
    <property type="entry name" value="Znf622/Rei1/Reh1"/>
</dbReference>
<dbReference type="InterPro" id="IPR003604">
    <property type="entry name" value="Matrin/U1-like-C_Znf_C2H2"/>
</dbReference>
<keyword evidence="2" id="KW-0963">Cytoplasm</keyword>
<evidence type="ECO:0000256" key="5">
    <source>
        <dbReference type="ARBA" id="ARBA00022737"/>
    </source>
</evidence>
<dbReference type="GO" id="GO:0003676">
    <property type="term" value="F:nucleic acid binding"/>
    <property type="evidence" value="ECO:0007669"/>
    <property type="project" value="InterPro"/>
</dbReference>
<keyword evidence="6" id="KW-0862">Zinc</keyword>
<dbReference type="InterPro" id="IPR013087">
    <property type="entry name" value="Znf_C2H2_type"/>
</dbReference>
<name>A0AAD9LJC4_BABDI</name>
<keyword evidence="3" id="KW-0690">Ribosome biogenesis</keyword>
<dbReference type="InterPro" id="IPR041661">
    <property type="entry name" value="ZN622/Rei1/Reh1_Znf-C2H2"/>
</dbReference>
<dbReference type="PANTHER" id="PTHR13182:SF8">
    <property type="entry name" value="CYTOPLASMIC 60S SUBUNIT BIOGENESIS FACTOR ZNF622"/>
    <property type="match status" value="1"/>
</dbReference>
<evidence type="ECO:0000259" key="9">
    <source>
        <dbReference type="PROSITE" id="PS00028"/>
    </source>
</evidence>
<comment type="similarity">
    <text evidence="7">Belongs to the REI1 family.</text>
</comment>
<keyword evidence="5" id="KW-0677">Repeat</keyword>
<comment type="subcellular location">
    <subcellularLocation>
        <location evidence="1">Cytoplasm</location>
    </subcellularLocation>
</comment>
<dbReference type="AlphaFoldDB" id="A0AAD9LJC4"/>
<dbReference type="PANTHER" id="PTHR13182">
    <property type="entry name" value="ZINC FINGER PROTEIN 622"/>
    <property type="match status" value="1"/>
</dbReference>
<evidence type="ECO:0000313" key="10">
    <source>
        <dbReference type="EMBL" id="KAK1937702.1"/>
    </source>
</evidence>
<organism evidence="10 11">
    <name type="scientific">Babesia divergens</name>
    <dbReference type="NCBI Taxonomy" id="32595"/>
    <lineage>
        <taxon>Eukaryota</taxon>
        <taxon>Sar</taxon>
        <taxon>Alveolata</taxon>
        <taxon>Apicomplexa</taxon>
        <taxon>Aconoidasida</taxon>
        <taxon>Piroplasmida</taxon>
        <taxon>Babesiidae</taxon>
        <taxon>Babesia</taxon>
    </lineage>
</organism>
<evidence type="ECO:0000256" key="4">
    <source>
        <dbReference type="ARBA" id="ARBA00022723"/>
    </source>
</evidence>
<reference evidence="10" key="1">
    <citation type="journal article" date="2014" name="Nucleic Acids Res.">
        <title>The evolutionary dynamics of variant antigen genes in Babesia reveal a history of genomic innovation underlying host-parasite interaction.</title>
        <authorList>
            <person name="Jackson A.P."/>
            <person name="Otto T.D."/>
            <person name="Darby A."/>
            <person name="Ramaprasad A."/>
            <person name="Xia D."/>
            <person name="Echaide I.E."/>
            <person name="Farber M."/>
            <person name="Gahlot S."/>
            <person name="Gamble J."/>
            <person name="Gupta D."/>
            <person name="Gupta Y."/>
            <person name="Jackson L."/>
            <person name="Malandrin L."/>
            <person name="Malas T.B."/>
            <person name="Moussa E."/>
            <person name="Nair M."/>
            <person name="Reid A.J."/>
            <person name="Sanders M."/>
            <person name="Sharma J."/>
            <person name="Tracey A."/>
            <person name="Quail M.A."/>
            <person name="Weir W."/>
            <person name="Wastling J.M."/>
            <person name="Hall N."/>
            <person name="Willadsen P."/>
            <person name="Lingelbach K."/>
            <person name="Shiels B."/>
            <person name="Tait A."/>
            <person name="Berriman M."/>
            <person name="Allred D.R."/>
            <person name="Pain A."/>
        </authorList>
    </citation>
    <scope>NUCLEOTIDE SEQUENCE</scope>
    <source>
        <strain evidence="10">1802A</strain>
    </source>
</reference>
<dbReference type="Proteomes" id="UP001195914">
    <property type="component" value="Unassembled WGS sequence"/>
</dbReference>
<dbReference type="GO" id="GO:0042273">
    <property type="term" value="P:ribosomal large subunit biogenesis"/>
    <property type="evidence" value="ECO:0007669"/>
    <property type="project" value="UniProtKB-ARBA"/>
</dbReference>
<dbReference type="GO" id="GO:0005737">
    <property type="term" value="C:cytoplasm"/>
    <property type="evidence" value="ECO:0007669"/>
    <property type="project" value="UniProtKB-SubCell"/>
</dbReference>
<dbReference type="SMART" id="SM00451">
    <property type="entry name" value="ZnF_U1"/>
    <property type="match status" value="2"/>
</dbReference>
<feature type="compositionally biased region" description="Basic and acidic residues" evidence="8">
    <location>
        <begin position="111"/>
        <end position="121"/>
    </location>
</feature>
<gene>
    <name evidence="10" type="ORF">X943_003992</name>
</gene>
<dbReference type="GO" id="GO:0030687">
    <property type="term" value="C:preribosome, large subunit precursor"/>
    <property type="evidence" value="ECO:0007669"/>
    <property type="project" value="TreeGrafter"/>
</dbReference>
<feature type="region of interest" description="Disordered" evidence="8">
    <location>
        <begin position="105"/>
        <end position="128"/>
    </location>
</feature>
<dbReference type="GO" id="GO:0008270">
    <property type="term" value="F:zinc ion binding"/>
    <property type="evidence" value="ECO:0007669"/>
    <property type="project" value="InterPro"/>
</dbReference>
<dbReference type="Pfam" id="PF12756">
    <property type="entry name" value="zf-C2H2_2"/>
    <property type="match status" value="1"/>
</dbReference>
<dbReference type="InterPro" id="IPR036236">
    <property type="entry name" value="Znf_C2H2_sf"/>
</dbReference>
<evidence type="ECO:0000256" key="6">
    <source>
        <dbReference type="ARBA" id="ARBA00022833"/>
    </source>
</evidence>
<evidence type="ECO:0000256" key="3">
    <source>
        <dbReference type="ARBA" id="ARBA00022517"/>
    </source>
</evidence>